<name>A0ABV2J8G0_9FIRM</name>
<feature type="transmembrane region" description="Helical" evidence="10">
    <location>
        <begin position="55"/>
        <end position="76"/>
    </location>
</feature>
<feature type="transmembrane region" description="Helical" evidence="10">
    <location>
        <begin position="234"/>
        <end position="258"/>
    </location>
</feature>
<dbReference type="RefSeq" id="WP_354367119.1">
    <property type="nucleotide sequence ID" value="NZ_JBEPMA010000002.1"/>
</dbReference>
<evidence type="ECO:0000313" key="12">
    <source>
        <dbReference type="Proteomes" id="UP001549162"/>
    </source>
</evidence>
<dbReference type="InterPro" id="IPR051327">
    <property type="entry name" value="MATE_MepA_subfamily"/>
</dbReference>
<dbReference type="InterPro" id="IPR002528">
    <property type="entry name" value="MATE_fam"/>
</dbReference>
<dbReference type="CDD" id="cd13143">
    <property type="entry name" value="MATE_MepA_like"/>
    <property type="match status" value="1"/>
</dbReference>
<proteinExistence type="inferred from homology"/>
<dbReference type="PIRSF" id="PIRSF006603">
    <property type="entry name" value="DinF"/>
    <property type="match status" value="1"/>
</dbReference>
<evidence type="ECO:0000256" key="8">
    <source>
        <dbReference type="ARBA" id="ARBA00023136"/>
    </source>
</evidence>
<feature type="transmembrane region" description="Helical" evidence="10">
    <location>
        <begin position="97"/>
        <end position="116"/>
    </location>
</feature>
<keyword evidence="5" id="KW-1003">Cell membrane</keyword>
<evidence type="ECO:0000256" key="5">
    <source>
        <dbReference type="ARBA" id="ARBA00022475"/>
    </source>
</evidence>
<accession>A0ABV2J8G0</accession>
<keyword evidence="7 10" id="KW-1133">Transmembrane helix</keyword>
<feature type="transmembrane region" description="Helical" evidence="10">
    <location>
        <begin position="278"/>
        <end position="298"/>
    </location>
</feature>
<feature type="transmembrane region" description="Helical" evidence="10">
    <location>
        <begin position="192"/>
        <end position="214"/>
    </location>
</feature>
<feature type="transmembrane region" description="Helical" evidence="10">
    <location>
        <begin position="165"/>
        <end position="186"/>
    </location>
</feature>
<feature type="transmembrane region" description="Helical" evidence="10">
    <location>
        <begin position="365"/>
        <end position="387"/>
    </location>
</feature>
<keyword evidence="6 10" id="KW-0812">Transmembrane</keyword>
<feature type="transmembrane region" description="Helical" evidence="10">
    <location>
        <begin position="399"/>
        <end position="418"/>
    </location>
</feature>
<feature type="transmembrane region" description="Helical" evidence="10">
    <location>
        <begin position="424"/>
        <end position="446"/>
    </location>
</feature>
<evidence type="ECO:0000256" key="10">
    <source>
        <dbReference type="SAM" id="Phobius"/>
    </source>
</evidence>
<evidence type="ECO:0000256" key="2">
    <source>
        <dbReference type="ARBA" id="ARBA00008417"/>
    </source>
</evidence>
<evidence type="ECO:0000256" key="3">
    <source>
        <dbReference type="ARBA" id="ARBA00022106"/>
    </source>
</evidence>
<evidence type="ECO:0000256" key="6">
    <source>
        <dbReference type="ARBA" id="ARBA00022692"/>
    </source>
</evidence>
<organism evidence="11 12">
    <name type="scientific">Peptoniphilus olsenii</name>
    <dbReference type="NCBI Taxonomy" id="411570"/>
    <lineage>
        <taxon>Bacteria</taxon>
        <taxon>Bacillati</taxon>
        <taxon>Bacillota</taxon>
        <taxon>Tissierellia</taxon>
        <taxon>Tissierellales</taxon>
        <taxon>Peptoniphilaceae</taxon>
        <taxon>Peptoniphilus</taxon>
    </lineage>
</organism>
<evidence type="ECO:0000313" key="11">
    <source>
        <dbReference type="EMBL" id="MET3617047.1"/>
    </source>
</evidence>
<protein>
    <recommendedName>
        <fullName evidence="3">Multidrug export protein MepA</fullName>
    </recommendedName>
</protein>
<keyword evidence="9" id="KW-0046">Antibiotic resistance</keyword>
<feature type="transmembrane region" description="Helical" evidence="10">
    <location>
        <begin position="15"/>
        <end position="35"/>
    </location>
</feature>
<gene>
    <name evidence="11" type="ORF">ABID14_000672</name>
</gene>
<dbReference type="InterPro" id="IPR045070">
    <property type="entry name" value="MATE_MepA-like"/>
</dbReference>
<keyword evidence="8 10" id="KW-0472">Membrane</keyword>
<evidence type="ECO:0000256" key="4">
    <source>
        <dbReference type="ARBA" id="ARBA00022448"/>
    </source>
</evidence>
<reference evidence="11 12" key="1">
    <citation type="submission" date="2024-06" db="EMBL/GenBank/DDBJ databases">
        <title>Genomic Encyclopedia of Type Strains, Phase IV (KMG-IV): sequencing the most valuable type-strain genomes for metagenomic binning, comparative biology and taxonomic classification.</title>
        <authorList>
            <person name="Goeker M."/>
        </authorList>
    </citation>
    <scope>NUCLEOTIDE SEQUENCE [LARGE SCALE GENOMIC DNA]</scope>
    <source>
        <strain evidence="11 12">DSM 21460</strain>
    </source>
</reference>
<keyword evidence="12" id="KW-1185">Reference proteome</keyword>
<evidence type="ECO:0000256" key="7">
    <source>
        <dbReference type="ARBA" id="ARBA00022989"/>
    </source>
</evidence>
<feature type="transmembrane region" description="Helical" evidence="10">
    <location>
        <begin position="136"/>
        <end position="153"/>
    </location>
</feature>
<keyword evidence="4" id="KW-0813">Transport</keyword>
<feature type="transmembrane region" description="Helical" evidence="10">
    <location>
        <begin position="319"/>
        <end position="343"/>
    </location>
</feature>
<dbReference type="InterPro" id="IPR048279">
    <property type="entry name" value="MdtK-like"/>
</dbReference>
<dbReference type="Pfam" id="PF01554">
    <property type="entry name" value="MatE"/>
    <property type="match status" value="2"/>
</dbReference>
<evidence type="ECO:0000256" key="9">
    <source>
        <dbReference type="ARBA" id="ARBA00023251"/>
    </source>
</evidence>
<comment type="subcellular location">
    <subcellularLocation>
        <location evidence="1">Cell membrane</location>
        <topology evidence="1">Multi-pass membrane protein</topology>
    </subcellularLocation>
</comment>
<dbReference type="EMBL" id="JBEPMA010000002">
    <property type="protein sequence ID" value="MET3617047.1"/>
    <property type="molecule type" value="Genomic_DNA"/>
</dbReference>
<comment type="similarity">
    <text evidence="2">Belongs to the multi antimicrobial extrusion (MATE) (TC 2.A.66.1) family. MepA subfamily.</text>
</comment>
<sequence length="456" mass="50388">MEEKNILGTENISKLLMKFAVPSILAMIISAFYNIVDQIFIGNSVGILGNAATNVAFPLTTICIAIALTCGIGAAANFNISLGEENYERAKHYIRNGITLAITLSVLLTIITRIFMKPLLISFGATEELMEYAIEYISITSIGFIFLIFVNVGSTLIRADGSPKYSMYAMVVGAITNIILDPIFIFKFDMGMSGAALATVISQVISSLMVIYYFKNRFKSVNLKNQFFELNTDYAINIIKLGSASGFNQVAILVVQVVMNNFYRYYGSLSEYGANIPLAAVGIVMKVNMIFFSIHIGLSQGLQPIASFNYGAKKYNRVIAVYLDAIKKALIVSVISFLIFQIFPRQILQLFGGGSELYYDFGVKFFRIFLFFVFIIGIQPVTMGFLTSIGLAKKGILIALLRQVILLIPFAYIFSHFFGLEGLLYSAPAADFITAIITIIVGYRVIKSLKKNIKNS</sequence>
<dbReference type="PANTHER" id="PTHR43823">
    <property type="entry name" value="SPORULATION PROTEIN YKVU"/>
    <property type="match status" value="1"/>
</dbReference>
<evidence type="ECO:0000256" key="1">
    <source>
        <dbReference type="ARBA" id="ARBA00004651"/>
    </source>
</evidence>
<dbReference type="PANTHER" id="PTHR43823:SF3">
    <property type="entry name" value="MULTIDRUG EXPORT PROTEIN MEPA"/>
    <property type="match status" value="1"/>
</dbReference>
<comment type="caution">
    <text evidence="11">The sequence shown here is derived from an EMBL/GenBank/DDBJ whole genome shotgun (WGS) entry which is preliminary data.</text>
</comment>
<dbReference type="Proteomes" id="UP001549162">
    <property type="component" value="Unassembled WGS sequence"/>
</dbReference>